<dbReference type="Proteomes" id="UP000287830">
    <property type="component" value="Unassembled WGS sequence"/>
</dbReference>
<name>A0A7U9KYL3_9ACTN</name>
<feature type="region of interest" description="Disordered" evidence="1">
    <location>
        <begin position="77"/>
        <end position="100"/>
    </location>
</feature>
<gene>
    <name evidence="2" type="ORF">OEIGOIKO_05621</name>
</gene>
<feature type="region of interest" description="Disordered" evidence="1">
    <location>
        <begin position="1"/>
        <end position="23"/>
    </location>
</feature>
<proteinExistence type="predicted"/>
<evidence type="ECO:0000313" key="2">
    <source>
        <dbReference type="EMBL" id="GCD37815.1"/>
    </source>
</evidence>
<dbReference type="AlphaFoldDB" id="A0A7U9KYL3"/>
<reference evidence="2 3" key="1">
    <citation type="submission" date="2018-11" db="EMBL/GenBank/DDBJ databases">
        <title>Whole genome sequence of Streptomyces chrestomyceticus NBRC 13444(T).</title>
        <authorList>
            <person name="Komaki H."/>
            <person name="Tamura T."/>
        </authorList>
    </citation>
    <scope>NUCLEOTIDE SEQUENCE [LARGE SCALE GENOMIC DNA]</scope>
    <source>
        <strain evidence="2 3">NBRC 13444</strain>
    </source>
</reference>
<organism evidence="2 3">
    <name type="scientific">Streptomyces chrestomyceticus JCM 4735</name>
    <dbReference type="NCBI Taxonomy" id="1306181"/>
    <lineage>
        <taxon>Bacteria</taxon>
        <taxon>Bacillati</taxon>
        <taxon>Actinomycetota</taxon>
        <taxon>Actinomycetes</taxon>
        <taxon>Kitasatosporales</taxon>
        <taxon>Streptomycetaceae</taxon>
        <taxon>Streptomyces</taxon>
    </lineage>
</organism>
<accession>A0A7U9KYL3</accession>
<feature type="compositionally biased region" description="Basic and acidic residues" evidence="1">
    <location>
        <begin position="9"/>
        <end position="23"/>
    </location>
</feature>
<comment type="caution">
    <text evidence="2">The sequence shown here is derived from an EMBL/GenBank/DDBJ whole genome shotgun (WGS) entry which is preliminary data.</text>
</comment>
<protein>
    <submittedName>
        <fullName evidence="2">Uncharacterized protein</fullName>
    </submittedName>
</protein>
<evidence type="ECO:0000256" key="1">
    <source>
        <dbReference type="SAM" id="MobiDB-lite"/>
    </source>
</evidence>
<sequence>MQGFGEQGVRAERAGEARGEVRRVGQRGGDVVVGVQSAGQQQGYGDGLAVQLRQGVREQGRVQLDVTEADGEAGAQFPYPVQEGGDGAQRGGVTAAVRHG</sequence>
<evidence type="ECO:0000313" key="3">
    <source>
        <dbReference type="Proteomes" id="UP000287830"/>
    </source>
</evidence>
<dbReference type="EMBL" id="BHZC01000001">
    <property type="protein sequence ID" value="GCD37815.1"/>
    <property type="molecule type" value="Genomic_DNA"/>
</dbReference>